<dbReference type="Gene3D" id="1.10.8.900">
    <property type="match status" value="1"/>
</dbReference>
<sequence>MSGVSFDVIAERYDATRGFPIGVDETIASGILAAAGVPPGARFIEPGIGTGRFALPIAKRGYPYTGIDISPRMLSQLRRKLDGTAARMDLIEADGTALPLPDASHDVAITAGMLHCVPDWRGVLNEICRVVKPGGLYIFESETTTILRRAFDIEWQLLALEYGAGRLHRGFSGGLEGVLAHLGVPRASTTTIILARWPVQATIEELLSMFRERIVSICWDIPDDVYERMMRGMELWADEHYAGRRDTVLESEATVTVTLIPL</sequence>
<dbReference type="CDD" id="cd02440">
    <property type="entry name" value="AdoMet_MTases"/>
    <property type="match status" value="1"/>
</dbReference>
<keyword evidence="3" id="KW-1185">Reference proteome</keyword>
<keyword evidence="2" id="KW-0489">Methyltransferase</keyword>
<dbReference type="Proteomes" id="UP001242480">
    <property type="component" value="Unassembled WGS sequence"/>
</dbReference>
<dbReference type="RefSeq" id="WP_307275554.1">
    <property type="nucleotide sequence ID" value="NZ_JAUSVX010000007.1"/>
</dbReference>
<reference evidence="2 3" key="1">
    <citation type="submission" date="2023-07" db="EMBL/GenBank/DDBJ databases">
        <title>Genomic Encyclopedia of Type Strains, Phase IV (KMG-IV): sequencing the most valuable type-strain genomes for metagenomic binning, comparative biology and taxonomic classification.</title>
        <authorList>
            <person name="Goeker M."/>
        </authorList>
    </citation>
    <scope>NUCLEOTIDE SEQUENCE [LARGE SCALE GENOMIC DNA]</scope>
    <source>
        <strain evidence="2 3">DSM 19619</strain>
    </source>
</reference>
<gene>
    <name evidence="2" type="ORF">QO011_004062</name>
</gene>
<dbReference type="Pfam" id="PF08241">
    <property type="entry name" value="Methyltransf_11"/>
    <property type="match status" value="1"/>
</dbReference>
<dbReference type="GO" id="GO:0008168">
    <property type="term" value="F:methyltransferase activity"/>
    <property type="evidence" value="ECO:0007669"/>
    <property type="project" value="UniProtKB-KW"/>
</dbReference>
<dbReference type="EMBL" id="JAUSVX010000007">
    <property type="protein sequence ID" value="MDQ0471043.1"/>
    <property type="molecule type" value="Genomic_DNA"/>
</dbReference>
<evidence type="ECO:0000259" key="1">
    <source>
        <dbReference type="Pfam" id="PF08241"/>
    </source>
</evidence>
<comment type="caution">
    <text evidence="2">The sequence shown here is derived from an EMBL/GenBank/DDBJ whole genome shotgun (WGS) entry which is preliminary data.</text>
</comment>
<dbReference type="PANTHER" id="PTHR43591">
    <property type="entry name" value="METHYLTRANSFERASE"/>
    <property type="match status" value="1"/>
</dbReference>
<feature type="domain" description="Methyltransferase type 11" evidence="1">
    <location>
        <begin position="45"/>
        <end position="139"/>
    </location>
</feature>
<proteinExistence type="predicted"/>
<organism evidence="2 3">
    <name type="scientific">Labrys wisconsinensis</name>
    <dbReference type="NCBI Taxonomy" id="425677"/>
    <lineage>
        <taxon>Bacteria</taxon>
        <taxon>Pseudomonadati</taxon>
        <taxon>Pseudomonadota</taxon>
        <taxon>Alphaproteobacteria</taxon>
        <taxon>Hyphomicrobiales</taxon>
        <taxon>Xanthobacteraceae</taxon>
        <taxon>Labrys</taxon>
    </lineage>
</organism>
<protein>
    <submittedName>
        <fullName evidence="2">SAM-dependent methyltransferase</fullName>
    </submittedName>
</protein>
<evidence type="ECO:0000313" key="3">
    <source>
        <dbReference type="Proteomes" id="UP001242480"/>
    </source>
</evidence>
<name>A0ABU0JCD1_9HYPH</name>
<keyword evidence="2" id="KW-0808">Transferase</keyword>
<dbReference type="PANTHER" id="PTHR43591:SF24">
    <property type="entry name" value="2-METHOXY-6-POLYPRENYL-1,4-BENZOQUINOL METHYLASE, MITOCHONDRIAL"/>
    <property type="match status" value="1"/>
</dbReference>
<dbReference type="GO" id="GO:0032259">
    <property type="term" value="P:methylation"/>
    <property type="evidence" value="ECO:0007669"/>
    <property type="project" value="UniProtKB-KW"/>
</dbReference>
<dbReference type="SUPFAM" id="SSF53335">
    <property type="entry name" value="S-adenosyl-L-methionine-dependent methyltransferases"/>
    <property type="match status" value="1"/>
</dbReference>
<dbReference type="InterPro" id="IPR013216">
    <property type="entry name" value="Methyltransf_11"/>
</dbReference>
<accession>A0ABU0JCD1</accession>
<dbReference type="Gene3D" id="3.40.50.150">
    <property type="entry name" value="Vaccinia Virus protein VP39"/>
    <property type="match status" value="1"/>
</dbReference>
<evidence type="ECO:0000313" key="2">
    <source>
        <dbReference type="EMBL" id="MDQ0471043.1"/>
    </source>
</evidence>
<dbReference type="InterPro" id="IPR029063">
    <property type="entry name" value="SAM-dependent_MTases_sf"/>
</dbReference>